<dbReference type="Pfam" id="PF06580">
    <property type="entry name" value="His_kinase"/>
    <property type="match status" value="1"/>
</dbReference>
<evidence type="ECO:0000256" key="1">
    <source>
        <dbReference type="SAM" id="Coils"/>
    </source>
</evidence>
<dbReference type="Proteomes" id="UP000199403">
    <property type="component" value="Unassembled WGS sequence"/>
</dbReference>
<organism evidence="4 5">
    <name type="scientific">Cyclobacterium xiamenense</name>
    <dbReference type="NCBI Taxonomy" id="1297121"/>
    <lineage>
        <taxon>Bacteria</taxon>
        <taxon>Pseudomonadati</taxon>
        <taxon>Bacteroidota</taxon>
        <taxon>Cytophagia</taxon>
        <taxon>Cytophagales</taxon>
        <taxon>Cyclobacteriaceae</taxon>
        <taxon>Cyclobacterium</taxon>
    </lineage>
</organism>
<gene>
    <name evidence="4" type="ORF">SAMN05192553_107133</name>
</gene>
<dbReference type="GO" id="GO:0000155">
    <property type="term" value="F:phosphorelay sensor kinase activity"/>
    <property type="evidence" value="ECO:0007669"/>
    <property type="project" value="InterPro"/>
</dbReference>
<dbReference type="EMBL" id="FNZH01000007">
    <property type="protein sequence ID" value="SEJ65989.1"/>
    <property type="molecule type" value="Genomic_DNA"/>
</dbReference>
<dbReference type="PANTHER" id="PTHR34220:SF7">
    <property type="entry name" value="SENSOR HISTIDINE KINASE YPDA"/>
    <property type="match status" value="1"/>
</dbReference>
<feature type="transmembrane region" description="Helical" evidence="2">
    <location>
        <begin position="66"/>
        <end position="88"/>
    </location>
</feature>
<evidence type="ECO:0000313" key="5">
    <source>
        <dbReference type="Proteomes" id="UP000199403"/>
    </source>
</evidence>
<reference evidence="5" key="1">
    <citation type="submission" date="2016-10" db="EMBL/GenBank/DDBJ databases">
        <authorList>
            <person name="Varghese N."/>
            <person name="Submissions S."/>
        </authorList>
    </citation>
    <scope>NUCLEOTIDE SEQUENCE [LARGE SCALE GENOMIC DNA]</scope>
    <source>
        <strain evidence="5">IBRC-M 10761</strain>
    </source>
</reference>
<protein>
    <submittedName>
        <fullName evidence="4">Histidine kinase</fullName>
    </submittedName>
</protein>
<evidence type="ECO:0000259" key="3">
    <source>
        <dbReference type="Pfam" id="PF06580"/>
    </source>
</evidence>
<feature type="coiled-coil region" evidence="1">
    <location>
        <begin position="116"/>
        <end position="148"/>
    </location>
</feature>
<evidence type="ECO:0000256" key="2">
    <source>
        <dbReference type="SAM" id="Phobius"/>
    </source>
</evidence>
<keyword evidence="4" id="KW-0808">Transferase</keyword>
<keyword evidence="1" id="KW-0175">Coiled coil</keyword>
<keyword evidence="2" id="KW-0812">Transmembrane</keyword>
<dbReference type="AlphaFoldDB" id="A0A1H7AK60"/>
<dbReference type="InterPro" id="IPR010559">
    <property type="entry name" value="Sig_transdc_His_kin_internal"/>
</dbReference>
<keyword evidence="2" id="KW-1133">Transmembrane helix</keyword>
<dbReference type="InterPro" id="IPR050640">
    <property type="entry name" value="Bact_2-comp_sensor_kinase"/>
</dbReference>
<accession>A0A1H7AK60</accession>
<name>A0A1H7AK60_9BACT</name>
<keyword evidence="2" id="KW-0472">Membrane</keyword>
<dbReference type="GO" id="GO:0016020">
    <property type="term" value="C:membrane"/>
    <property type="evidence" value="ECO:0007669"/>
    <property type="project" value="InterPro"/>
</dbReference>
<evidence type="ECO:0000313" key="4">
    <source>
        <dbReference type="EMBL" id="SEJ65989.1"/>
    </source>
</evidence>
<sequence length="326" mass="37736">MKLRIYTILPVVLAIALPGIGFFLAENNAIANTPLAIRWSYTSIILFLLWQLLNTSWRFNPVIKQVGFLSTVIPLFFLIVSLITIAIGFKDDLGFESRELFRMVFLVIIFLIIQYARESQQRIKVLELEKEQLAKEGYKSKLQSLRNQMDPHFLFNSLNTLRSMIRQNNVSSEDFVLSLGDYYRSTLNLNEKNTQALSEELSFLESYLRLMKYRNEKAVIFYMDEIDSKYNLYQLPTLALQNVVENIFKHNALSAKKPIQITIKTTTEGFLEIRNNIQEKLMKPNNSGKGLQLLKERYRLLGIENGVIVSKTATNFAVNLKLFSPR</sequence>
<feature type="transmembrane region" description="Helical" evidence="2">
    <location>
        <begin position="100"/>
        <end position="116"/>
    </location>
</feature>
<dbReference type="RefSeq" id="WP_092177590.1">
    <property type="nucleotide sequence ID" value="NZ_FNZH01000007.1"/>
</dbReference>
<feature type="transmembrane region" description="Helical" evidence="2">
    <location>
        <begin position="35"/>
        <end position="54"/>
    </location>
</feature>
<dbReference type="STRING" id="1416801.SAMN05192553_107133"/>
<proteinExistence type="predicted"/>
<dbReference type="PANTHER" id="PTHR34220">
    <property type="entry name" value="SENSOR HISTIDINE KINASE YPDA"/>
    <property type="match status" value="1"/>
</dbReference>
<keyword evidence="5" id="KW-1185">Reference proteome</keyword>
<dbReference type="OrthoDB" id="927174at2"/>
<keyword evidence="4" id="KW-0418">Kinase</keyword>
<feature type="domain" description="Signal transduction histidine kinase internal region" evidence="3">
    <location>
        <begin position="141"/>
        <end position="217"/>
    </location>
</feature>